<organism evidence="2 3">
    <name type="scientific">Achaetomium macrosporum</name>
    <dbReference type="NCBI Taxonomy" id="79813"/>
    <lineage>
        <taxon>Eukaryota</taxon>
        <taxon>Fungi</taxon>
        <taxon>Dikarya</taxon>
        <taxon>Ascomycota</taxon>
        <taxon>Pezizomycotina</taxon>
        <taxon>Sordariomycetes</taxon>
        <taxon>Sordariomycetidae</taxon>
        <taxon>Sordariales</taxon>
        <taxon>Chaetomiaceae</taxon>
        <taxon>Achaetomium</taxon>
    </lineage>
</organism>
<protein>
    <submittedName>
        <fullName evidence="2">Uncharacterized protein</fullName>
    </submittedName>
</protein>
<name>A0AAN7HAG9_9PEZI</name>
<evidence type="ECO:0000256" key="1">
    <source>
        <dbReference type="SAM" id="MobiDB-lite"/>
    </source>
</evidence>
<feature type="compositionally biased region" description="Basic and acidic residues" evidence="1">
    <location>
        <begin position="12"/>
        <end position="25"/>
    </location>
</feature>
<reference evidence="2" key="2">
    <citation type="submission" date="2023-05" db="EMBL/GenBank/DDBJ databases">
        <authorList>
            <consortium name="Lawrence Berkeley National Laboratory"/>
            <person name="Steindorff A."/>
            <person name="Hensen N."/>
            <person name="Bonometti L."/>
            <person name="Westerberg I."/>
            <person name="Brannstrom I.O."/>
            <person name="Guillou S."/>
            <person name="Cros-Aarteil S."/>
            <person name="Calhoun S."/>
            <person name="Haridas S."/>
            <person name="Kuo A."/>
            <person name="Mondo S."/>
            <person name="Pangilinan J."/>
            <person name="Riley R."/>
            <person name="Labutti K."/>
            <person name="Andreopoulos B."/>
            <person name="Lipzen A."/>
            <person name="Chen C."/>
            <person name="Yanf M."/>
            <person name="Daum C."/>
            <person name="Ng V."/>
            <person name="Clum A."/>
            <person name="Ohm R."/>
            <person name="Martin F."/>
            <person name="Silar P."/>
            <person name="Natvig D."/>
            <person name="Lalanne C."/>
            <person name="Gautier V."/>
            <person name="Ament-Velasquez S.L."/>
            <person name="Kruys A."/>
            <person name="Hutchinson M.I."/>
            <person name="Powell A.J."/>
            <person name="Barry K."/>
            <person name="Miller A.N."/>
            <person name="Grigoriev I.V."/>
            <person name="Debuchy R."/>
            <person name="Gladieux P."/>
            <person name="Thoren M.H."/>
            <person name="Johannesson H."/>
        </authorList>
    </citation>
    <scope>NUCLEOTIDE SEQUENCE</scope>
    <source>
        <strain evidence="2">CBS 532.94</strain>
    </source>
</reference>
<feature type="non-terminal residue" evidence="2">
    <location>
        <position position="139"/>
    </location>
</feature>
<reference evidence="2" key="1">
    <citation type="journal article" date="2023" name="Mol. Phylogenet. Evol.">
        <title>Genome-scale phylogeny and comparative genomics of the fungal order Sordariales.</title>
        <authorList>
            <person name="Hensen N."/>
            <person name="Bonometti L."/>
            <person name="Westerberg I."/>
            <person name="Brannstrom I.O."/>
            <person name="Guillou S."/>
            <person name="Cros-Aarteil S."/>
            <person name="Calhoun S."/>
            <person name="Haridas S."/>
            <person name="Kuo A."/>
            <person name="Mondo S."/>
            <person name="Pangilinan J."/>
            <person name="Riley R."/>
            <person name="LaButti K."/>
            <person name="Andreopoulos B."/>
            <person name="Lipzen A."/>
            <person name="Chen C."/>
            <person name="Yan M."/>
            <person name="Daum C."/>
            <person name="Ng V."/>
            <person name="Clum A."/>
            <person name="Steindorff A."/>
            <person name="Ohm R.A."/>
            <person name="Martin F."/>
            <person name="Silar P."/>
            <person name="Natvig D.O."/>
            <person name="Lalanne C."/>
            <person name="Gautier V."/>
            <person name="Ament-Velasquez S.L."/>
            <person name="Kruys A."/>
            <person name="Hutchinson M.I."/>
            <person name="Powell A.J."/>
            <person name="Barry K."/>
            <person name="Miller A.N."/>
            <person name="Grigoriev I.V."/>
            <person name="Debuchy R."/>
            <person name="Gladieux P."/>
            <person name="Hiltunen Thoren M."/>
            <person name="Johannesson H."/>
        </authorList>
    </citation>
    <scope>NUCLEOTIDE SEQUENCE</scope>
    <source>
        <strain evidence="2">CBS 532.94</strain>
    </source>
</reference>
<keyword evidence="3" id="KW-1185">Reference proteome</keyword>
<accession>A0AAN7HAG9</accession>
<comment type="caution">
    <text evidence="2">The sequence shown here is derived from an EMBL/GenBank/DDBJ whole genome shotgun (WGS) entry which is preliminary data.</text>
</comment>
<evidence type="ECO:0000313" key="3">
    <source>
        <dbReference type="Proteomes" id="UP001303760"/>
    </source>
</evidence>
<feature type="region of interest" description="Disordered" evidence="1">
    <location>
        <begin position="1"/>
        <end position="26"/>
    </location>
</feature>
<dbReference type="Proteomes" id="UP001303760">
    <property type="component" value="Unassembled WGS sequence"/>
</dbReference>
<evidence type="ECO:0000313" key="2">
    <source>
        <dbReference type="EMBL" id="KAK4237692.1"/>
    </source>
</evidence>
<gene>
    <name evidence="2" type="ORF">C8A03DRAFT_34311</name>
</gene>
<proteinExistence type="predicted"/>
<dbReference type="EMBL" id="MU860126">
    <property type="protein sequence ID" value="KAK4237692.1"/>
    <property type="molecule type" value="Genomic_DNA"/>
</dbReference>
<sequence>MKRRAIVIDKPAGFDDRNERQRKGDEDDELFLDAEINDRREVCLTAQEERFRAWQSMKVWVISSGTTPDNLVANIKVVGKVTDTQIKGKHDINKMEEIWARKTGRCTSFVVKAITVLDPKGTKYQFEIYDLQGHLQNGL</sequence>
<dbReference type="AlphaFoldDB" id="A0AAN7HAG9"/>